<comment type="caution">
    <text evidence="2">The sequence shown here is derived from an EMBL/GenBank/DDBJ whole genome shotgun (WGS) entry which is preliminary data.</text>
</comment>
<dbReference type="EMBL" id="QRBI01000105">
    <property type="protein sequence ID" value="RMC14144.1"/>
    <property type="molecule type" value="Genomic_DNA"/>
</dbReference>
<name>A0A3M0KS17_HIRRU</name>
<sequence>MNLFARSIEDTLTGKTQYASAFRNWREERKKLQVQINPDAAFNFVDVTNKETQVQKDMTAILEEAVKGRSESKINSQISRTKEGNINFQDEEGTKTA</sequence>
<organism evidence="2 3">
    <name type="scientific">Hirundo rustica rustica</name>
    <dbReference type="NCBI Taxonomy" id="333673"/>
    <lineage>
        <taxon>Eukaryota</taxon>
        <taxon>Metazoa</taxon>
        <taxon>Chordata</taxon>
        <taxon>Craniata</taxon>
        <taxon>Vertebrata</taxon>
        <taxon>Euteleostomi</taxon>
        <taxon>Archelosauria</taxon>
        <taxon>Archosauria</taxon>
        <taxon>Dinosauria</taxon>
        <taxon>Saurischia</taxon>
        <taxon>Theropoda</taxon>
        <taxon>Coelurosauria</taxon>
        <taxon>Aves</taxon>
        <taxon>Neognathae</taxon>
        <taxon>Neoaves</taxon>
        <taxon>Telluraves</taxon>
        <taxon>Australaves</taxon>
        <taxon>Passeriformes</taxon>
        <taxon>Sylvioidea</taxon>
        <taxon>Hirundinidae</taxon>
        <taxon>Hirundo</taxon>
    </lineage>
</organism>
<feature type="compositionally biased region" description="Polar residues" evidence="1">
    <location>
        <begin position="73"/>
        <end position="88"/>
    </location>
</feature>
<reference evidence="2 3" key="1">
    <citation type="submission" date="2018-07" db="EMBL/GenBank/DDBJ databases">
        <title>A high quality draft genome assembly of the barn swallow (H. rustica rustica).</title>
        <authorList>
            <person name="Formenti G."/>
            <person name="Chiara M."/>
            <person name="Poveda L."/>
            <person name="Francoijs K.-J."/>
            <person name="Bonisoli-Alquati A."/>
            <person name="Canova L."/>
            <person name="Gianfranceschi L."/>
            <person name="Horner D.S."/>
            <person name="Saino N."/>
        </authorList>
    </citation>
    <scope>NUCLEOTIDE SEQUENCE [LARGE SCALE GENOMIC DNA]</scope>
    <source>
        <strain evidence="2">Chelidonia</strain>
        <tissue evidence="2">Blood</tissue>
    </source>
</reference>
<evidence type="ECO:0000256" key="1">
    <source>
        <dbReference type="SAM" id="MobiDB-lite"/>
    </source>
</evidence>
<dbReference type="AlphaFoldDB" id="A0A3M0KS17"/>
<proteinExistence type="predicted"/>
<dbReference type="Proteomes" id="UP000269221">
    <property type="component" value="Unassembled WGS sequence"/>
</dbReference>
<feature type="region of interest" description="Disordered" evidence="1">
    <location>
        <begin position="71"/>
        <end position="97"/>
    </location>
</feature>
<protein>
    <submittedName>
        <fullName evidence="2">Uncharacterized protein</fullName>
    </submittedName>
</protein>
<evidence type="ECO:0000313" key="3">
    <source>
        <dbReference type="Proteomes" id="UP000269221"/>
    </source>
</evidence>
<accession>A0A3M0KS17</accession>
<keyword evidence="3" id="KW-1185">Reference proteome</keyword>
<gene>
    <name evidence="2" type="ORF">DUI87_09233</name>
</gene>
<evidence type="ECO:0000313" key="2">
    <source>
        <dbReference type="EMBL" id="RMC14144.1"/>
    </source>
</evidence>